<dbReference type="EMBL" id="JBBLXS010000428">
    <property type="protein sequence ID" value="MEK0187761.1"/>
    <property type="molecule type" value="Genomic_DNA"/>
</dbReference>
<proteinExistence type="predicted"/>
<dbReference type="Proteomes" id="UP001384579">
    <property type="component" value="Unassembled WGS sequence"/>
</dbReference>
<evidence type="ECO:0000313" key="2">
    <source>
        <dbReference type="Proteomes" id="UP001384579"/>
    </source>
</evidence>
<comment type="caution">
    <text evidence="1">The sequence shown here is derived from an EMBL/GenBank/DDBJ whole genome shotgun (WGS) entry which is preliminary data.</text>
</comment>
<keyword evidence="2" id="KW-1185">Reference proteome</keyword>
<dbReference type="RefSeq" id="WP_340519742.1">
    <property type="nucleotide sequence ID" value="NZ_JBBLXS010000428.1"/>
</dbReference>
<reference evidence="1 2" key="1">
    <citation type="journal article" date="2020" name="Harmful Algae">
        <title>Molecular and morphological characterization of a novel dihydroanatoxin-a producing Microcoleus species (cyanobacteria) from the Russian River, California, USA.</title>
        <authorList>
            <person name="Conklin K.Y."/>
            <person name="Stancheva R."/>
            <person name="Otten T.G."/>
            <person name="Fadness R."/>
            <person name="Boyer G.L."/>
            <person name="Read B."/>
            <person name="Zhang X."/>
            <person name="Sheath R.G."/>
        </authorList>
    </citation>
    <scope>NUCLEOTIDE SEQUENCE [LARGE SCALE GENOMIC DNA]</scope>
    <source>
        <strain evidence="1 2">PTRS2</strain>
    </source>
</reference>
<evidence type="ECO:0000313" key="1">
    <source>
        <dbReference type="EMBL" id="MEK0187761.1"/>
    </source>
</evidence>
<dbReference type="Pfam" id="PF19472">
    <property type="entry name" value="DUF6009"/>
    <property type="match status" value="1"/>
</dbReference>
<dbReference type="Gene3D" id="1.10.1220.10">
    <property type="entry name" value="Met repressor-like"/>
    <property type="match status" value="1"/>
</dbReference>
<dbReference type="InterPro" id="IPR046051">
    <property type="entry name" value="DUF6009"/>
</dbReference>
<name>A0ABU8YU00_9CYAN</name>
<gene>
    <name evidence="1" type="ORF">WMG39_23375</name>
</gene>
<sequence length="183" mass="20779">MGGFVRDETLAHEAKIVWLVDINKMPWVRESEVDFCSRKGVSKKRLSELQEEGQIVLGYAELKDGATPTFTEGNHEYFNRRIFTIREKDPEVYKVDYPVEAVEPLSVEPKLKGLPPSKKSQIAVRVPPSLFSKLKRYVQQTGISQTDVIVSALAKYLDSVEGVPMIQRILELEKRVDALESKS</sequence>
<accession>A0ABU8YU00</accession>
<dbReference type="InterPro" id="IPR010985">
    <property type="entry name" value="Ribbon_hlx_hlx"/>
</dbReference>
<protein>
    <submittedName>
        <fullName evidence="1">DUF6009 family protein</fullName>
    </submittedName>
</protein>
<dbReference type="SUPFAM" id="SSF47598">
    <property type="entry name" value="Ribbon-helix-helix"/>
    <property type="match status" value="1"/>
</dbReference>
<organism evidence="1 2">
    <name type="scientific">Microcoleus anatoxicus PTRS2</name>
    <dbReference type="NCBI Taxonomy" id="2705321"/>
    <lineage>
        <taxon>Bacteria</taxon>
        <taxon>Bacillati</taxon>
        <taxon>Cyanobacteriota</taxon>
        <taxon>Cyanophyceae</taxon>
        <taxon>Oscillatoriophycideae</taxon>
        <taxon>Oscillatoriales</taxon>
        <taxon>Microcoleaceae</taxon>
        <taxon>Microcoleus</taxon>
        <taxon>Microcoleus anatoxicus</taxon>
    </lineage>
</organism>
<dbReference type="InterPro" id="IPR013321">
    <property type="entry name" value="Arc_rbn_hlx_hlx"/>
</dbReference>